<protein>
    <submittedName>
        <fullName evidence="1">Uncharacterized protein</fullName>
    </submittedName>
</protein>
<reference evidence="1" key="1">
    <citation type="submission" date="2014-11" db="EMBL/GenBank/DDBJ databases">
        <authorList>
            <person name="Amaro Gonzalez C."/>
        </authorList>
    </citation>
    <scope>NUCLEOTIDE SEQUENCE</scope>
</reference>
<evidence type="ECO:0000313" key="1">
    <source>
        <dbReference type="EMBL" id="JAH20504.1"/>
    </source>
</evidence>
<dbReference type="EMBL" id="GBXM01088073">
    <property type="protein sequence ID" value="JAH20504.1"/>
    <property type="molecule type" value="Transcribed_RNA"/>
</dbReference>
<reference evidence="1" key="2">
    <citation type="journal article" date="2015" name="Fish Shellfish Immunol.">
        <title>Early steps in the European eel (Anguilla anguilla)-Vibrio vulnificus interaction in the gills: Role of the RtxA13 toxin.</title>
        <authorList>
            <person name="Callol A."/>
            <person name="Pajuelo D."/>
            <person name="Ebbesson L."/>
            <person name="Teles M."/>
            <person name="MacKenzie S."/>
            <person name="Amaro C."/>
        </authorList>
    </citation>
    <scope>NUCLEOTIDE SEQUENCE</scope>
</reference>
<proteinExistence type="predicted"/>
<dbReference type="AlphaFoldDB" id="A0A0E9QUJ2"/>
<sequence>MFCFIGHLHKIYYYYC</sequence>
<accession>A0A0E9QUJ2</accession>
<organism evidence="1">
    <name type="scientific">Anguilla anguilla</name>
    <name type="common">European freshwater eel</name>
    <name type="synonym">Muraena anguilla</name>
    <dbReference type="NCBI Taxonomy" id="7936"/>
    <lineage>
        <taxon>Eukaryota</taxon>
        <taxon>Metazoa</taxon>
        <taxon>Chordata</taxon>
        <taxon>Craniata</taxon>
        <taxon>Vertebrata</taxon>
        <taxon>Euteleostomi</taxon>
        <taxon>Actinopterygii</taxon>
        <taxon>Neopterygii</taxon>
        <taxon>Teleostei</taxon>
        <taxon>Anguilliformes</taxon>
        <taxon>Anguillidae</taxon>
        <taxon>Anguilla</taxon>
    </lineage>
</organism>
<name>A0A0E9QUJ2_ANGAN</name>